<proteinExistence type="predicted"/>
<dbReference type="RefSeq" id="WP_157197547.1">
    <property type="nucleotide sequence ID" value="NZ_JAPVER010000020.1"/>
</dbReference>
<dbReference type="AlphaFoldDB" id="A0A9E4ZYX5"/>
<evidence type="ECO:0000313" key="2">
    <source>
        <dbReference type="Proteomes" id="UP001068021"/>
    </source>
</evidence>
<gene>
    <name evidence="1" type="ORF">O3H54_13455</name>
</gene>
<name>A0A9E4ZYX5_9EURY</name>
<protein>
    <submittedName>
        <fullName evidence="1">Uncharacterized protein</fullName>
    </submittedName>
</protein>
<dbReference type="Proteomes" id="UP001068021">
    <property type="component" value="Unassembled WGS sequence"/>
</dbReference>
<accession>A0A9E4ZYX5</accession>
<evidence type="ECO:0000313" key="1">
    <source>
        <dbReference type="EMBL" id="MCZ3366887.1"/>
    </source>
</evidence>
<organism evidence="1 2">
    <name type="scientific">Methanobacterium veterum</name>
    <dbReference type="NCBI Taxonomy" id="408577"/>
    <lineage>
        <taxon>Archaea</taxon>
        <taxon>Methanobacteriati</taxon>
        <taxon>Methanobacteriota</taxon>
        <taxon>Methanomada group</taxon>
        <taxon>Methanobacteria</taxon>
        <taxon>Methanobacteriales</taxon>
        <taxon>Methanobacteriaceae</taxon>
        <taxon>Methanobacterium</taxon>
    </lineage>
</organism>
<comment type="caution">
    <text evidence="1">The sequence shown here is derived from an EMBL/GenBank/DDBJ whole genome shotgun (WGS) entry which is preliminary data.</text>
</comment>
<keyword evidence="2" id="KW-1185">Reference proteome</keyword>
<reference evidence="1" key="1">
    <citation type="submission" date="2022-12" db="EMBL/GenBank/DDBJ databases">
        <title>Reclassification of two methanogenic archaea species isolated from the Kolyma lowland permafrost.</title>
        <authorList>
            <person name="Trubitsyn V.E."/>
            <person name="Rivkina E.M."/>
            <person name="Shcherbakova V.A."/>
        </authorList>
    </citation>
    <scope>NUCLEOTIDE SEQUENCE</scope>
    <source>
        <strain evidence="1">M2</strain>
    </source>
</reference>
<dbReference type="EMBL" id="JAPVER010000020">
    <property type="protein sequence ID" value="MCZ3366887.1"/>
    <property type="molecule type" value="Genomic_DNA"/>
</dbReference>
<sequence length="54" mass="6163">MEVADSLWHVKYITKSPRRVALNGSITFRKREYIILKGALGGVMESEKKIMVVL</sequence>